<evidence type="ECO:0000313" key="3">
    <source>
        <dbReference type="EMBL" id="GAQ92931.1"/>
    </source>
</evidence>
<sequence length="2201" mass="241829">MCRERLEFREGSEEALEDAERAVKRCADPPPVTDAERGERGYAGRRGKDFDAHPKVDLFSTAEQPAVGFEESSVPVCVECVGVCVHGEGGPSQSAPVLSLFAKGVQRTAPRVLRADERVHDPVITALRNPLRSSQMGFSDFRELGARGRFLAPCPKAPPPCLTTWRLTPEKGVTIYDAQWTLETQVYHYTCNCEKRHTVHFDGEHLQLYTYSRGIILTQRCCETFLAGLQGGSNFSRQSDLFKSVSSKFGPSTRLDEKTLREAAMGYFALKQKHEEPRCCSLCGHHPKYLICDGLFGLANKDGSERKGGIASTTQNGRASFTHPDKRDGVPFQKTRTPGVHYSGVSPGGSFTVRRVVPEDTLRRLLARLSQHRPSAQHDPDEGVNNPPTRGEPLSVHQYYQVLLTGLTAKRHYAMRWLVEGIEAEAEAGRMPTDDRNTLVVLKRFPERWKEIMYDLNSHDEDSKILQTEHSLRVARRIVLGERVTEQDRLDWGENSPILRRLLDSYEGRLPSFFMGVLKALYKSSIYGRGGVAYPEWTREAWRIFHDSSWWWDPQPQWWNPNPQWDANPNPPPPDPERRAAAHRAMDALERFSNTAELLGEVERGLLRENLGETGPALDDFTSDGEDLCWYPFWEKKRPLPFYAEFETDSGKSSTAEARCAGHESAKPSKLPHTRGLYVWCCPHRVLYGIHIMLRGETLVMAPPHQANRANKLHKDWPVPGVEQKRNGESWMDYTVRLSGKLAEMFPLQPGSPIEQQAPGNLAHRMFDAISRAKKERRDGGDAEDILKALVRVLRGLMSFTGGPQAAVRALWTRSTTPEAAQLLGTYEEATAALRGRFNLKEFTDALHAAFRTDDEMGNASAGRSGERFRALVRLLDGLVGFSDVSGSGPKDALAAMKAPFRTPEAAELGQKYDEARAAIGGEFQLDGFLLKLQAAFRTDDEMGDDEESARCHKELESYKIALGYLTDLFKPDAVALVTVYRTANEALAKLAEGHRVDLGAFLRTMWAVCPQQTETLLTDLIDGDLAGLPDRARGLLERVCRPGQHDQRVANTCDFLKKIIDTDHVIAALIGGTGANAYADRPAHVRADVLMTGLDSLLHRNDLSPEASSLVASVGAVARQRERYRLFALAAPDGPEALMATLGPRDVLEAELGAKGVADLVPVVGRLRSSAALYASVRKVFEDTQAAVARSPVNDPVRAVRADLKAFCGSITAVSDAIEAARPTHEDILRWFYEQTRRACRVYEVADYLRDPASSIIGEESGARTEQVSQTRAVLQEKDPYVREWFDEITNKLAPLHDGVRGKNRLVSAIGLLTGPDPPPSEDYRRVELLRNAFSRPTELKIASNAARGTGFDALLASIHALYEQCRLYKNGLINLPSMALLNDAKARENSLRGLLGDEEYVAFVGAYDKLMRVLAPTGPPPPAVTNGISPPEDVELGVDMYDPIWTSKARERIDGNIARVLPMTAQLFRSWARAADEERRGLYELFGPSARSRLAPDDGASARLAWSGLVAEIVEAIATNDAERLRRATLVAGPTLSQLVEAVERGEEANRRVVALVCANVPAPAAVDPQDAIRRMEHLYAETGLESIDEIVDDHGKLVEDIDEILRNLENYGFEKTSCSGGERDADCAIRFLQTNSVRFLASGAVLEKLEEAFDAHGVLLPAAIQALKEHIRLSVGDGDGFKRRCEDLAAKLELCAGMVHGSDLDLVALRNTLYAEPGLWKFKYKVLPEEIKFLLESARNVRGQCLTRLGKGDADTPLSPETTLLTLTPQVLNARGGAPVALECPGLVRLVCGTDMRTAADAETLVAALLTETGQNNVADATALLRELDGEVAMGYGAPEKRNTRSTVELLKRHRNSYHDARQVVEYLRTIASSAVQPPTLTTQTASIAMQQVVAVSDGIVRISGDLESAARILFDDTPSAPPQNPGPVPLMLTQLRAVTSCTTAGAARLRGRLTGALGVDPAQTVESLVDTASRRLANGGQQLASLTTQKTELEDRLKRSEADMLESERRLQGTEGQLREADASLKRVGDELKACRDAGAGAGNAERVRVLEASLEDFRAARENSAAEVGRCRDEWNMRYRDHEMRTRELAKAMEADCVKCTASGFTAVVDAFCEAVAEPSAAPTAAPAGGASSRALASTVMAVYVAGCAFLSIEPSAAWSFCSESLSCCSLAALRSSLATWACSLFFPCRVRCLPR</sequence>
<keyword evidence="1" id="KW-0175">Coiled coil</keyword>
<feature type="region of interest" description="Disordered" evidence="2">
    <location>
        <begin position="561"/>
        <end position="582"/>
    </location>
</feature>
<feature type="region of interest" description="Disordered" evidence="2">
    <location>
        <begin position="306"/>
        <end position="345"/>
    </location>
</feature>
<organism evidence="3 4">
    <name type="scientific">Klebsormidium nitens</name>
    <name type="common">Green alga</name>
    <name type="synonym">Ulothrix nitens</name>
    <dbReference type="NCBI Taxonomy" id="105231"/>
    <lineage>
        <taxon>Eukaryota</taxon>
        <taxon>Viridiplantae</taxon>
        <taxon>Streptophyta</taxon>
        <taxon>Klebsormidiophyceae</taxon>
        <taxon>Klebsormidiales</taxon>
        <taxon>Klebsormidiaceae</taxon>
        <taxon>Klebsormidium</taxon>
    </lineage>
</organism>
<protein>
    <submittedName>
        <fullName evidence="3">Uncharacterized protein</fullName>
    </submittedName>
</protein>
<feature type="compositionally biased region" description="Basic and acidic residues" evidence="2">
    <location>
        <begin position="34"/>
        <end position="47"/>
    </location>
</feature>
<name>A0A1Y1IUB1_KLENI</name>
<reference evidence="3 4" key="1">
    <citation type="journal article" date="2014" name="Nat. Commun.">
        <title>Klebsormidium flaccidum genome reveals primary factors for plant terrestrial adaptation.</title>
        <authorList>
            <person name="Hori K."/>
            <person name="Maruyama F."/>
            <person name="Fujisawa T."/>
            <person name="Togashi T."/>
            <person name="Yamamoto N."/>
            <person name="Seo M."/>
            <person name="Sato S."/>
            <person name="Yamada T."/>
            <person name="Mori H."/>
            <person name="Tajima N."/>
            <person name="Moriyama T."/>
            <person name="Ikeuchi M."/>
            <person name="Watanabe M."/>
            <person name="Wada H."/>
            <person name="Kobayashi K."/>
            <person name="Saito M."/>
            <person name="Masuda T."/>
            <person name="Sasaki-Sekimoto Y."/>
            <person name="Mashiguchi K."/>
            <person name="Awai K."/>
            <person name="Shimojima M."/>
            <person name="Masuda S."/>
            <person name="Iwai M."/>
            <person name="Nobusawa T."/>
            <person name="Narise T."/>
            <person name="Kondo S."/>
            <person name="Saito H."/>
            <person name="Sato R."/>
            <person name="Murakawa M."/>
            <person name="Ihara Y."/>
            <person name="Oshima-Yamada Y."/>
            <person name="Ohtaka K."/>
            <person name="Satoh M."/>
            <person name="Sonobe K."/>
            <person name="Ishii M."/>
            <person name="Ohtani R."/>
            <person name="Kanamori-Sato M."/>
            <person name="Honoki R."/>
            <person name="Miyazaki D."/>
            <person name="Mochizuki H."/>
            <person name="Umetsu J."/>
            <person name="Higashi K."/>
            <person name="Shibata D."/>
            <person name="Kamiya Y."/>
            <person name="Sato N."/>
            <person name="Nakamura Y."/>
            <person name="Tabata S."/>
            <person name="Ida S."/>
            <person name="Kurokawa K."/>
            <person name="Ohta H."/>
        </authorList>
    </citation>
    <scope>NUCLEOTIDE SEQUENCE [LARGE SCALE GENOMIC DNA]</scope>
    <source>
        <strain evidence="3 4">NIES-2285</strain>
    </source>
</reference>
<dbReference type="PANTHER" id="PTHR34305">
    <property type="entry name" value="EXPRESSED PROTEIN"/>
    <property type="match status" value="1"/>
</dbReference>
<keyword evidence="4" id="KW-1185">Reference proteome</keyword>
<feature type="region of interest" description="Disordered" evidence="2">
    <location>
        <begin position="27"/>
        <end position="47"/>
    </location>
</feature>
<gene>
    <name evidence="3" type="ORF">KFL_012080010</name>
</gene>
<proteinExistence type="predicted"/>
<evidence type="ECO:0000256" key="2">
    <source>
        <dbReference type="SAM" id="MobiDB-lite"/>
    </source>
</evidence>
<dbReference type="Proteomes" id="UP000054558">
    <property type="component" value="Unassembled WGS sequence"/>
</dbReference>
<evidence type="ECO:0000256" key="1">
    <source>
        <dbReference type="SAM" id="Coils"/>
    </source>
</evidence>
<dbReference type="EMBL" id="DF238157">
    <property type="protein sequence ID" value="GAQ92931.1"/>
    <property type="molecule type" value="Genomic_DNA"/>
</dbReference>
<feature type="coiled-coil region" evidence="1">
    <location>
        <begin position="1987"/>
        <end position="2021"/>
    </location>
</feature>
<dbReference type="PANTHER" id="PTHR34305:SF1">
    <property type="entry name" value="SWIM-TYPE DOMAIN-CONTAINING PROTEIN"/>
    <property type="match status" value="1"/>
</dbReference>
<accession>A0A1Y1IUB1</accession>
<evidence type="ECO:0000313" key="4">
    <source>
        <dbReference type="Proteomes" id="UP000054558"/>
    </source>
</evidence>
<feature type="region of interest" description="Disordered" evidence="2">
    <location>
        <begin position="370"/>
        <end position="391"/>
    </location>
</feature>